<reference evidence="2" key="1">
    <citation type="submission" date="2021-06" db="EMBL/GenBank/DDBJ databases">
        <authorList>
            <person name="Rolland C."/>
        </authorList>
    </citation>
    <scope>NUCLEOTIDE SEQUENCE</scope>
    <source>
        <strain evidence="2">347.936635</strain>
    </source>
</reference>
<proteinExistence type="predicted"/>
<feature type="compositionally biased region" description="Polar residues" evidence="1">
    <location>
        <begin position="307"/>
        <end position="318"/>
    </location>
</feature>
<dbReference type="InterPro" id="IPR038763">
    <property type="entry name" value="DHH_sf"/>
</dbReference>
<dbReference type="GO" id="GO:0016787">
    <property type="term" value="F:hydrolase activity"/>
    <property type="evidence" value="ECO:0007669"/>
    <property type="project" value="UniProtKB-KW"/>
</dbReference>
<dbReference type="PANTHER" id="PTHR46922:SF4">
    <property type="entry name" value="DHHA1 DOMAIN PROTEIN"/>
    <property type="match status" value="1"/>
</dbReference>
<feature type="region of interest" description="Disordered" evidence="1">
    <location>
        <begin position="303"/>
        <end position="336"/>
    </location>
</feature>
<protein>
    <submittedName>
        <fullName evidence="2">DDH family phosphohydrolase</fullName>
    </submittedName>
</protein>
<dbReference type="Gene3D" id="3.10.310.30">
    <property type="match status" value="1"/>
</dbReference>
<feature type="compositionally biased region" description="Basic and acidic residues" evidence="1">
    <location>
        <begin position="319"/>
        <end position="329"/>
    </location>
</feature>
<sequence>MLGFWCHPSTLDAVYYHKGCTDGAMAAAVALLYNPHLVVEPYGYDQSVDDLNIEGKTIMFVDVALTKAKYDQLFYKCKKLSILDHHSTAQQELYGLPGTFFDVNRSGCALAWEYFFPTHPVPRLLLYIEKRDLWKMDEEAEAFTTLFYKEFPPNPQVYWSLLIQNNQDLWFKSCIHLGRELKAQKDVVIKRLAEKSKTAVMKNLPQISVRVVQCSDHSIISDLGSYLANQHGVALVWYKDDRSGLYKGSLRSVEPHDCSIIATMFDGGGHKHASGFSTRLPIVGSYFEIQGSASPNQPVKKFKYRSRSLSNSPEQNSETFDKWAKDRQSKFNALPK</sequence>
<keyword evidence="2" id="KW-0378">Hydrolase</keyword>
<gene>
    <name evidence="2" type="ORF">KOM_12_215</name>
</gene>
<dbReference type="PANTHER" id="PTHR46922">
    <property type="entry name" value="DHHA1 DOMAIN PROTEIN"/>
    <property type="match status" value="1"/>
</dbReference>
<name>A0A8F8KQT8_9VIRU</name>
<dbReference type="EMBL" id="MZ420154">
    <property type="protein sequence ID" value="QYA18484.1"/>
    <property type="molecule type" value="Genomic_DNA"/>
</dbReference>
<evidence type="ECO:0000313" key="2">
    <source>
        <dbReference type="EMBL" id="QYA18484.1"/>
    </source>
</evidence>
<accession>A0A8F8KQT8</accession>
<organism evidence="2">
    <name type="scientific">Clandestinovirus</name>
    <dbReference type="NCBI Taxonomy" id="2831644"/>
    <lineage>
        <taxon>Viruses</taxon>
    </lineage>
</organism>
<evidence type="ECO:0000256" key="1">
    <source>
        <dbReference type="SAM" id="MobiDB-lite"/>
    </source>
</evidence>
<dbReference type="SUPFAM" id="SSF64182">
    <property type="entry name" value="DHH phosphoesterases"/>
    <property type="match status" value="1"/>
</dbReference>